<comment type="similarity">
    <text evidence="6">Belongs to the class-II pyridine nucleotide-disulfide oxidoreductase family.</text>
</comment>
<dbReference type="RefSeq" id="WP_102180753.1">
    <property type="nucleotide sequence ID" value="NZ_NMQE01000145.1"/>
</dbReference>
<dbReference type="Pfam" id="PF07992">
    <property type="entry name" value="Pyr_redox_2"/>
    <property type="match status" value="1"/>
</dbReference>
<dbReference type="PRINTS" id="PR00469">
    <property type="entry name" value="PNDRDTASEII"/>
</dbReference>
<evidence type="ECO:0000313" key="9">
    <source>
        <dbReference type="EMBL" id="PMB25560.1"/>
    </source>
</evidence>
<comment type="caution">
    <text evidence="9">The sequence shown here is derived from an EMBL/GenBank/DDBJ whole genome shotgun (WGS) entry which is preliminary data.</text>
</comment>
<evidence type="ECO:0000259" key="8">
    <source>
        <dbReference type="Pfam" id="PF07992"/>
    </source>
</evidence>
<keyword evidence="5 6" id="KW-0676">Redox-active center</keyword>
<dbReference type="NCBIfam" id="TIGR01292">
    <property type="entry name" value="TRX_reduct"/>
    <property type="match status" value="1"/>
</dbReference>
<dbReference type="GO" id="GO:0005737">
    <property type="term" value="C:cytoplasm"/>
    <property type="evidence" value="ECO:0007669"/>
    <property type="project" value="InterPro"/>
</dbReference>
<gene>
    <name evidence="9" type="primary">trxB</name>
    <name evidence="9" type="ORF">CEN46_05425</name>
</gene>
<comment type="cofactor">
    <cofactor evidence="7">
        <name>FAD</name>
        <dbReference type="ChEBI" id="CHEBI:57692"/>
    </cofactor>
    <text evidence="7">Binds 1 FAD per subunit.</text>
</comment>
<accession>A0A2N6LL03</accession>
<keyword evidence="2 6" id="KW-0274">FAD</keyword>
<dbReference type="PROSITE" id="PS00573">
    <property type="entry name" value="PYRIDINE_REDOX_2"/>
    <property type="match status" value="1"/>
</dbReference>
<dbReference type="GO" id="GO:0019430">
    <property type="term" value="P:removal of superoxide radicals"/>
    <property type="evidence" value="ECO:0007669"/>
    <property type="project" value="UniProtKB-UniRule"/>
</dbReference>
<dbReference type="Proteomes" id="UP000235081">
    <property type="component" value="Unassembled WGS sequence"/>
</dbReference>
<sequence>MVENLVIIGSGPAGYTAAIYAGRAQLQPVVFEGFSAGGIPGGQLMSTTEVENFPGFAEGVQGPKLMQQMRQQALRSGATLITDDVIAVDFTQYPFLIASADLLEVKAQAVIICTGATAKRLHLPGEEKFWNNGISACAICDGANPLFANADIAVVGGGDSAVEEALYLTKYARKVHLLVRSDRLRASKTMQERVLNHNQIQIHWRSLPISTHGDEVLGCVRIQDTQTGMVSDLTVSGLFYAIGHTPNTGLFQEQLALDEAGYIKTEGKSTATNIPGVWAAGDVQDHIYRQAITAAGSGCMAALEAERWLSQQHSVFISAVA</sequence>
<keyword evidence="7" id="KW-0521">NADP</keyword>
<name>A0A2N6LL03_9CYAN</name>
<evidence type="ECO:0000256" key="4">
    <source>
        <dbReference type="ARBA" id="ARBA00023157"/>
    </source>
</evidence>
<dbReference type="PRINTS" id="PR00368">
    <property type="entry name" value="FADPNR"/>
</dbReference>
<keyword evidence="1 6" id="KW-0285">Flavoprotein</keyword>
<dbReference type="EC" id="1.8.1.9" evidence="6"/>
<evidence type="ECO:0000256" key="2">
    <source>
        <dbReference type="ARBA" id="ARBA00022827"/>
    </source>
</evidence>
<comment type="subunit">
    <text evidence="6">Homodimer.</text>
</comment>
<organism evidence="9 10">
    <name type="scientific">Fischerella thermalis CCMEE 5318</name>
    <dbReference type="NCBI Taxonomy" id="2019666"/>
    <lineage>
        <taxon>Bacteria</taxon>
        <taxon>Bacillati</taxon>
        <taxon>Cyanobacteriota</taxon>
        <taxon>Cyanophyceae</taxon>
        <taxon>Nostocales</taxon>
        <taxon>Hapalosiphonaceae</taxon>
        <taxon>Fischerella</taxon>
    </lineage>
</organism>
<dbReference type="InterPro" id="IPR050097">
    <property type="entry name" value="Ferredoxin-NADP_redctase_2"/>
</dbReference>
<dbReference type="InterPro" id="IPR023753">
    <property type="entry name" value="FAD/NAD-binding_dom"/>
</dbReference>
<dbReference type="GO" id="GO:0004791">
    <property type="term" value="F:thioredoxin-disulfide reductase (NADPH) activity"/>
    <property type="evidence" value="ECO:0007669"/>
    <property type="project" value="UniProtKB-UniRule"/>
</dbReference>
<protein>
    <recommendedName>
        <fullName evidence="6">Thioredoxin reductase</fullName>
        <ecNumber evidence="6">1.8.1.9</ecNumber>
    </recommendedName>
</protein>
<keyword evidence="3 6" id="KW-0560">Oxidoreductase</keyword>
<evidence type="ECO:0000256" key="7">
    <source>
        <dbReference type="RuleBase" id="RU003881"/>
    </source>
</evidence>
<keyword evidence="4" id="KW-1015">Disulfide bond</keyword>
<evidence type="ECO:0000256" key="1">
    <source>
        <dbReference type="ARBA" id="ARBA00022630"/>
    </source>
</evidence>
<dbReference type="InterPro" id="IPR005982">
    <property type="entry name" value="Thioredox_Rdtase"/>
</dbReference>
<dbReference type="Gene3D" id="3.50.50.60">
    <property type="entry name" value="FAD/NAD(P)-binding domain"/>
    <property type="match status" value="2"/>
</dbReference>
<dbReference type="EMBL" id="NMQE01000145">
    <property type="protein sequence ID" value="PMB25560.1"/>
    <property type="molecule type" value="Genomic_DNA"/>
</dbReference>
<dbReference type="PANTHER" id="PTHR48105">
    <property type="entry name" value="THIOREDOXIN REDUCTASE 1-RELATED-RELATED"/>
    <property type="match status" value="1"/>
</dbReference>
<reference evidence="9 10" key="1">
    <citation type="submission" date="2017-07" db="EMBL/GenBank/DDBJ databases">
        <title>Genomes of Fischerella (Mastigocladus) sp. strains.</title>
        <authorList>
            <person name="Miller S.R."/>
        </authorList>
    </citation>
    <scope>NUCLEOTIDE SEQUENCE [LARGE SCALE GENOMIC DNA]</scope>
    <source>
        <strain evidence="9 10">CCMEE 5318</strain>
    </source>
</reference>
<evidence type="ECO:0000256" key="6">
    <source>
        <dbReference type="RuleBase" id="RU003880"/>
    </source>
</evidence>
<dbReference type="InterPro" id="IPR036188">
    <property type="entry name" value="FAD/NAD-bd_sf"/>
</dbReference>
<dbReference type="SUPFAM" id="SSF51905">
    <property type="entry name" value="FAD/NAD(P)-binding domain"/>
    <property type="match status" value="1"/>
</dbReference>
<proteinExistence type="inferred from homology"/>
<evidence type="ECO:0000256" key="5">
    <source>
        <dbReference type="ARBA" id="ARBA00023284"/>
    </source>
</evidence>
<feature type="domain" description="FAD/NAD(P)-binding" evidence="8">
    <location>
        <begin position="4"/>
        <end position="298"/>
    </location>
</feature>
<evidence type="ECO:0000256" key="3">
    <source>
        <dbReference type="ARBA" id="ARBA00023002"/>
    </source>
</evidence>
<comment type="catalytic activity">
    <reaction evidence="6">
        <text>[thioredoxin]-dithiol + NADP(+) = [thioredoxin]-disulfide + NADPH + H(+)</text>
        <dbReference type="Rhea" id="RHEA:20345"/>
        <dbReference type="Rhea" id="RHEA-COMP:10698"/>
        <dbReference type="Rhea" id="RHEA-COMP:10700"/>
        <dbReference type="ChEBI" id="CHEBI:15378"/>
        <dbReference type="ChEBI" id="CHEBI:29950"/>
        <dbReference type="ChEBI" id="CHEBI:50058"/>
        <dbReference type="ChEBI" id="CHEBI:57783"/>
        <dbReference type="ChEBI" id="CHEBI:58349"/>
        <dbReference type="EC" id="1.8.1.9"/>
    </reaction>
</comment>
<dbReference type="AlphaFoldDB" id="A0A2N6LL03"/>
<dbReference type="InterPro" id="IPR008255">
    <property type="entry name" value="Pyr_nucl-diS_OxRdtase_2_AS"/>
</dbReference>
<evidence type="ECO:0000313" key="10">
    <source>
        <dbReference type="Proteomes" id="UP000235081"/>
    </source>
</evidence>